<feature type="transmembrane region" description="Helical" evidence="1">
    <location>
        <begin position="144"/>
        <end position="166"/>
    </location>
</feature>
<evidence type="ECO:0000256" key="1">
    <source>
        <dbReference type="SAM" id="Phobius"/>
    </source>
</evidence>
<dbReference type="EMBL" id="JBEOKT010000002">
    <property type="protein sequence ID" value="MER2996329.1"/>
    <property type="molecule type" value="Genomic_DNA"/>
</dbReference>
<comment type="caution">
    <text evidence="2">The sequence shown here is derived from an EMBL/GenBank/DDBJ whole genome shotgun (WGS) entry which is preliminary data.</text>
</comment>
<proteinExistence type="predicted"/>
<dbReference type="RefSeq" id="WP_350410594.1">
    <property type="nucleotide sequence ID" value="NZ_JBEOKT010000002.1"/>
</dbReference>
<evidence type="ECO:0000313" key="2">
    <source>
        <dbReference type="EMBL" id="MER2996329.1"/>
    </source>
</evidence>
<protein>
    <submittedName>
        <fullName evidence="2">Uncharacterized protein</fullName>
    </submittedName>
</protein>
<organism evidence="2 3">
    <name type="scientific">Pontibacter populi</name>
    <dbReference type="NCBI Taxonomy" id="890055"/>
    <lineage>
        <taxon>Bacteria</taxon>
        <taxon>Pseudomonadati</taxon>
        <taxon>Bacteroidota</taxon>
        <taxon>Cytophagia</taxon>
        <taxon>Cytophagales</taxon>
        <taxon>Hymenobacteraceae</taxon>
        <taxon>Pontibacter</taxon>
    </lineage>
</organism>
<evidence type="ECO:0000313" key="3">
    <source>
        <dbReference type="Proteomes" id="UP001476807"/>
    </source>
</evidence>
<reference evidence="2 3" key="1">
    <citation type="submission" date="2024-06" db="EMBL/GenBank/DDBJ databases">
        <title>Pontibacter populi HYL7-15.</title>
        <authorList>
            <person name="Kim M.K."/>
        </authorList>
    </citation>
    <scope>NUCLEOTIDE SEQUENCE [LARGE SCALE GENOMIC DNA]</scope>
    <source>
        <strain evidence="2 3">HYL7-15</strain>
    </source>
</reference>
<keyword evidence="1" id="KW-0472">Membrane</keyword>
<accession>A0ABV1RPL9</accession>
<dbReference type="Proteomes" id="UP001476807">
    <property type="component" value="Unassembled WGS sequence"/>
</dbReference>
<sequence length="172" mass="19148">MNTLHWRQKDWSGREFALGTMDRPLGNITFSGWSSYDAVYTSAVTTISFKNKGWVDQEVAITYNGEEIGKATSSLFGKTELRLDSGESYFLKSEAFSYNRTVQDASGKILISFKQPVFSFGKGDIAVSDELPELSKEVLVSTSLYLKAVAEHQAAILIIIFIPIFVRNILGD</sequence>
<keyword evidence="3" id="KW-1185">Reference proteome</keyword>
<name>A0ABV1RPL9_9BACT</name>
<gene>
    <name evidence="2" type="ORF">ABS362_02150</name>
</gene>
<keyword evidence="1" id="KW-1133">Transmembrane helix</keyword>
<keyword evidence="1" id="KW-0812">Transmembrane</keyword>